<sequence length="86" mass="9604">MARQNSSFHFQNDNGTPSSFRGVVETTVDALRVILATRNGLISVFNPFLSKFEVRSGAVFVYRVEETGMEPWTPGYTGREPDDTSN</sequence>
<dbReference type="InterPro" id="IPR018608">
    <property type="entry name" value="Gti1/Pac2"/>
</dbReference>
<protein>
    <submittedName>
        <fullName evidence="2">Uncharacterized protein</fullName>
    </submittedName>
</protein>
<evidence type="ECO:0000313" key="3">
    <source>
        <dbReference type="Proteomes" id="UP001362999"/>
    </source>
</evidence>
<gene>
    <name evidence="2" type="ORF">R3P38DRAFT_3149829</name>
</gene>
<reference evidence="2 3" key="1">
    <citation type="journal article" date="2024" name="J Genomics">
        <title>Draft genome sequencing and assembly of Favolaschia claudopus CIRM-BRFM 2984 isolated from oak limbs.</title>
        <authorList>
            <person name="Navarro D."/>
            <person name="Drula E."/>
            <person name="Chaduli D."/>
            <person name="Cazenave R."/>
            <person name="Ahrendt S."/>
            <person name="Wang J."/>
            <person name="Lipzen A."/>
            <person name="Daum C."/>
            <person name="Barry K."/>
            <person name="Grigoriev I.V."/>
            <person name="Favel A."/>
            <person name="Rosso M.N."/>
            <person name="Martin F."/>
        </authorList>
    </citation>
    <scope>NUCLEOTIDE SEQUENCE [LARGE SCALE GENOMIC DNA]</scope>
    <source>
        <strain evidence="2 3">CIRM-BRFM 2984</strain>
    </source>
</reference>
<organism evidence="2 3">
    <name type="scientific">Favolaschia claudopus</name>
    <dbReference type="NCBI Taxonomy" id="2862362"/>
    <lineage>
        <taxon>Eukaryota</taxon>
        <taxon>Fungi</taxon>
        <taxon>Dikarya</taxon>
        <taxon>Basidiomycota</taxon>
        <taxon>Agaricomycotina</taxon>
        <taxon>Agaricomycetes</taxon>
        <taxon>Agaricomycetidae</taxon>
        <taxon>Agaricales</taxon>
        <taxon>Marasmiineae</taxon>
        <taxon>Mycenaceae</taxon>
        <taxon>Favolaschia</taxon>
    </lineage>
</organism>
<name>A0AAV9Z1X4_9AGAR</name>
<evidence type="ECO:0000313" key="2">
    <source>
        <dbReference type="EMBL" id="KAK6967150.1"/>
    </source>
</evidence>
<dbReference type="AlphaFoldDB" id="A0AAV9Z1X4"/>
<proteinExistence type="predicted"/>
<dbReference type="Pfam" id="PF09729">
    <property type="entry name" value="Gti1_Pac2"/>
    <property type="match status" value="1"/>
</dbReference>
<feature type="compositionally biased region" description="Polar residues" evidence="1">
    <location>
        <begin position="1"/>
        <end position="19"/>
    </location>
</feature>
<evidence type="ECO:0000256" key="1">
    <source>
        <dbReference type="SAM" id="MobiDB-lite"/>
    </source>
</evidence>
<dbReference type="EMBL" id="JAWWNJ010000242">
    <property type="protein sequence ID" value="KAK6967150.1"/>
    <property type="molecule type" value="Genomic_DNA"/>
</dbReference>
<keyword evidence="3" id="KW-1185">Reference proteome</keyword>
<dbReference type="Proteomes" id="UP001362999">
    <property type="component" value="Unassembled WGS sequence"/>
</dbReference>
<feature type="region of interest" description="Disordered" evidence="1">
    <location>
        <begin position="1"/>
        <end position="21"/>
    </location>
</feature>
<comment type="caution">
    <text evidence="2">The sequence shown here is derived from an EMBL/GenBank/DDBJ whole genome shotgun (WGS) entry which is preliminary data.</text>
</comment>
<accession>A0AAV9Z1X4</accession>